<dbReference type="SUPFAM" id="SSF53383">
    <property type="entry name" value="PLP-dependent transferases"/>
    <property type="match status" value="1"/>
</dbReference>
<evidence type="ECO:0000256" key="4">
    <source>
        <dbReference type="ARBA" id="ARBA00022679"/>
    </source>
</evidence>
<dbReference type="PANTHER" id="PTHR46383">
    <property type="entry name" value="ASPARTATE AMINOTRANSFERASE"/>
    <property type="match status" value="1"/>
</dbReference>
<name>A0AB74D9W3_9BURK</name>
<dbReference type="InterPro" id="IPR050596">
    <property type="entry name" value="AspAT/PAT-like"/>
</dbReference>
<proteinExistence type="inferred from homology"/>
<comment type="similarity">
    <text evidence="2 6">Belongs to the class-I pyridoxal-phosphate-dependent aminotransferase family.</text>
</comment>
<dbReference type="GO" id="GO:0030170">
    <property type="term" value="F:pyridoxal phosphate binding"/>
    <property type="evidence" value="ECO:0007669"/>
    <property type="project" value="InterPro"/>
</dbReference>
<evidence type="ECO:0000256" key="3">
    <source>
        <dbReference type="ARBA" id="ARBA00022576"/>
    </source>
</evidence>
<sequence>MPIVNQTIAAMQEYASKAISAVAKADPSIVNLSIGEPDFGPPPRLLDAIANEDLGLSAFLSSAKHYETTRGAKALRSAVASWYARRHDLDVDPEREILITHGGVEAVAVALLGTTVPGDAVGVTDPSYMLYKRAITTLGRVVLTMPRPPQENEFCALLEQRTPDRMRALVVNSPENPSGYVLTDADWDAVATLAEASDAWVIHDEVYDALDFGRPHRPAWCTPRLRDRTIMINSFSKKFGVPGLRIGWMVAPEQVIDLAGKAHDYLILGVNAQYERIARRLLEDPEADRWLASNRDMIRTRASRGLETLHAAGFEWSRRPQGGMFLFPSVRRLHAQLPVDWRNRYRSAGEAVAAFLLKERRVAVVPGSVYGESVADHVRLVLCASDAAFDEGLARLTAGPT</sequence>
<accession>A0AB74D9W3</accession>
<dbReference type="InterPro" id="IPR015424">
    <property type="entry name" value="PyrdxlP-dep_Trfase"/>
</dbReference>
<dbReference type="InterPro" id="IPR004839">
    <property type="entry name" value="Aminotransferase_I/II_large"/>
</dbReference>
<dbReference type="InterPro" id="IPR015421">
    <property type="entry name" value="PyrdxlP-dep_Trfase_major"/>
</dbReference>
<organism evidence="8 9">
    <name type="scientific">Burkholderia ubonensis</name>
    <dbReference type="NCBI Taxonomy" id="101571"/>
    <lineage>
        <taxon>Bacteria</taxon>
        <taxon>Pseudomonadati</taxon>
        <taxon>Pseudomonadota</taxon>
        <taxon>Betaproteobacteria</taxon>
        <taxon>Burkholderiales</taxon>
        <taxon>Burkholderiaceae</taxon>
        <taxon>Burkholderia</taxon>
        <taxon>Burkholderia cepacia complex</taxon>
    </lineage>
</organism>
<feature type="domain" description="Aminotransferase class I/classII large" evidence="7">
    <location>
        <begin position="29"/>
        <end position="395"/>
    </location>
</feature>
<dbReference type="PROSITE" id="PS00105">
    <property type="entry name" value="AA_TRANSFER_CLASS_1"/>
    <property type="match status" value="1"/>
</dbReference>
<dbReference type="Pfam" id="PF00155">
    <property type="entry name" value="Aminotran_1_2"/>
    <property type="match status" value="1"/>
</dbReference>
<keyword evidence="3 6" id="KW-0032">Aminotransferase</keyword>
<reference evidence="8 9" key="1">
    <citation type="submission" date="2018-08" db="EMBL/GenBank/DDBJ databases">
        <title>Comparative analysis of Burkholderia isolates from Puerto Rico.</title>
        <authorList>
            <person name="Hall C."/>
            <person name="Sahl J."/>
            <person name="Wagner D."/>
        </authorList>
    </citation>
    <scope>NUCLEOTIDE SEQUENCE [LARGE SCALE GENOMIC DNA]</scope>
    <source>
        <strain evidence="8 9">Bp8964</strain>
    </source>
</reference>
<evidence type="ECO:0000256" key="2">
    <source>
        <dbReference type="ARBA" id="ARBA00007441"/>
    </source>
</evidence>
<evidence type="ECO:0000256" key="5">
    <source>
        <dbReference type="ARBA" id="ARBA00022898"/>
    </source>
</evidence>
<dbReference type="EMBL" id="QTNY01000013">
    <property type="protein sequence ID" value="RQP76065.1"/>
    <property type="molecule type" value="Genomic_DNA"/>
</dbReference>
<dbReference type="EC" id="2.6.1.-" evidence="6"/>
<dbReference type="Gene3D" id="3.40.640.10">
    <property type="entry name" value="Type I PLP-dependent aspartate aminotransferase-like (Major domain)"/>
    <property type="match status" value="1"/>
</dbReference>
<evidence type="ECO:0000313" key="8">
    <source>
        <dbReference type="EMBL" id="RQP76065.1"/>
    </source>
</evidence>
<dbReference type="GO" id="GO:0006520">
    <property type="term" value="P:amino acid metabolic process"/>
    <property type="evidence" value="ECO:0007669"/>
    <property type="project" value="InterPro"/>
</dbReference>
<evidence type="ECO:0000313" key="9">
    <source>
        <dbReference type="Proteomes" id="UP000273734"/>
    </source>
</evidence>
<dbReference type="AlphaFoldDB" id="A0AB74D9W3"/>
<evidence type="ECO:0000256" key="6">
    <source>
        <dbReference type="RuleBase" id="RU000481"/>
    </source>
</evidence>
<keyword evidence="4 6" id="KW-0808">Transferase</keyword>
<protein>
    <recommendedName>
        <fullName evidence="6">Aminotransferase</fullName>
        <ecNumber evidence="6">2.6.1.-</ecNumber>
    </recommendedName>
</protein>
<keyword evidence="5" id="KW-0663">Pyridoxal phosphate</keyword>
<dbReference type="Proteomes" id="UP000273734">
    <property type="component" value="Unassembled WGS sequence"/>
</dbReference>
<dbReference type="InterPro" id="IPR004838">
    <property type="entry name" value="NHTrfase_class1_PyrdxlP-BS"/>
</dbReference>
<comment type="cofactor">
    <cofactor evidence="1 6">
        <name>pyridoxal 5'-phosphate</name>
        <dbReference type="ChEBI" id="CHEBI:597326"/>
    </cofactor>
</comment>
<dbReference type="CDD" id="cd00609">
    <property type="entry name" value="AAT_like"/>
    <property type="match status" value="1"/>
</dbReference>
<evidence type="ECO:0000259" key="7">
    <source>
        <dbReference type="Pfam" id="PF00155"/>
    </source>
</evidence>
<gene>
    <name evidence="8" type="ORF">DF015_19640</name>
</gene>
<comment type="caution">
    <text evidence="8">The sequence shown here is derived from an EMBL/GenBank/DDBJ whole genome shotgun (WGS) entry which is preliminary data.</text>
</comment>
<evidence type="ECO:0000256" key="1">
    <source>
        <dbReference type="ARBA" id="ARBA00001933"/>
    </source>
</evidence>
<dbReference type="GO" id="GO:0008483">
    <property type="term" value="F:transaminase activity"/>
    <property type="evidence" value="ECO:0007669"/>
    <property type="project" value="UniProtKB-KW"/>
</dbReference>
<dbReference type="PANTHER" id="PTHR46383:SF1">
    <property type="entry name" value="ASPARTATE AMINOTRANSFERASE"/>
    <property type="match status" value="1"/>
</dbReference>